<dbReference type="RefSeq" id="WP_203004652.1">
    <property type="nucleotide sequence ID" value="NZ_JADWYU010000136.1"/>
</dbReference>
<evidence type="ECO:0000256" key="1">
    <source>
        <dbReference type="SAM" id="MobiDB-lite"/>
    </source>
</evidence>
<keyword evidence="3" id="KW-1185">Reference proteome</keyword>
<dbReference type="EMBL" id="JAEACQ010000243">
    <property type="protein sequence ID" value="MBL7630144.1"/>
    <property type="molecule type" value="Genomic_DNA"/>
</dbReference>
<name>A0A937RMR4_9ACTN</name>
<comment type="caution">
    <text evidence="2">The sequence shown here is derived from an EMBL/GenBank/DDBJ whole genome shotgun (WGS) entry which is preliminary data.</text>
</comment>
<protein>
    <submittedName>
        <fullName evidence="2">Uncharacterized protein</fullName>
    </submittedName>
</protein>
<evidence type="ECO:0000313" key="3">
    <source>
        <dbReference type="Proteomes" id="UP000604475"/>
    </source>
</evidence>
<sequence length="590" mass="63120">MTVPPSDAHGPAGDTGQPDPSLVDHDVYPVCVQAPAGWWRIFPLAAGAGREYVAELVTTGPGTPTRPLRRIRQSSLWTLEEHLGWPLPRTCHTILGAATPESANRAVAGRPDRGHPRHLARSGHRHLAPTTPPPRGRADRYRPSRASLVLRADHPPATLGRLLHAEPAERVWTHGETRVEILTTRPAAPLLDADTQITYRVFHRGVLLFAGNDAHLPATRRPAPSRAVRVVVITIMTAAARRPLTDPQRAFLTAHGPALTHAARPVEHPYPPGTAVAVTDPEYAWYTTGTVLAHATGPDGHLAYQWRPDVADLPGHPWRDHPGWAAQSPADRVHATLDTPDTHSDAPAATPPILATGALVTAIDDPRFTVATVLRAFVSDSAPRYEIQPHNTAGPPLAVRAEDVAPLAGTAWPTVTDLLLARAAADLDLRPGEVLTALRDMAVTSDSPHGPRIHARVALPAVDLVLDPDGGPPPVDAPPAPRTPIPVASLTTADGIRHVHHPDHGHLAVPDALFTAAYQADHTALADILARRPWLPANPDSWILTATLAALHAPDDVITLATRSPSPPHQPDPPGDDHPAHGPWPWTQPS</sequence>
<dbReference type="AlphaFoldDB" id="A0A937RMR4"/>
<feature type="region of interest" description="Disordered" evidence="1">
    <location>
        <begin position="559"/>
        <end position="590"/>
    </location>
</feature>
<feature type="region of interest" description="Disordered" evidence="1">
    <location>
        <begin position="1"/>
        <end position="21"/>
    </location>
</feature>
<feature type="compositionally biased region" description="Low complexity" evidence="1">
    <location>
        <begin position="581"/>
        <end position="590"/>
    </location>
</feature>
<organism evidence="2 3">
    <name type="scientific">Frankia nepalensis</name>
    <dbReference type="NCBI Taxonomy" id="1836974"/>
    <lineage>
        <taxon>Bacteria</taxon>
        <taxon>Bacillati</taxon>
        <taxon>Actinomycetota</taxon>
        <taxon>Actinomycetes</taxon>
        <taxon>Frankiales</taxon>
        <taxon>Frankiaceae</taxon>
        <taxon>Frankia</taxon>
    </lineage>
</organism>
<feature type="region of interest" description="Disordered" evidence="1">
    <location>
        <begin position="103"/>
        <end position="141"/>
    </location>
</feature>
<feature type="compositionally biased region" description="Basic residues" evidence="1">
    <location>
        <begin position="115"/>
        <end position="127"/>
    </location>
</feature>
<proteinExistence type="predicted"/>
<evidence type="ECO:0000313" key="2">
    <source>
        <dbReference type="EMBL" id="MBL7630144.1"/>
    </source>
</evidence>
<reference evidence="2" key="1">
    <citation type="submission" date="2020-12" db="EMBL/GenBank/DDBJ databases">
        <title>Genomic characterization of non-nitrogen-fixing Frankia strains.</title>
        <authorList>
            <person name="Carlos-Shanley C."/>
            <person name="Guerra T."/>
            <person name="Hahn D."/>
        </authorList>
    </citation>
    <scope>NUCLEOTIDE SEQUENCE</scope>
    <source>
        <strain evidence="2">CN6</strain>
    </source>
</reference>
<gene>
    <name evidence="2" type="ORF">I7412_23855</name>
</gene>
<accession>A0A937RMR4</accession>
<dbReference type="Proteomes" id="UP000604475">
    <property type="component" value="Unassembled WGS sequence"/>
</dbReference>